<dbReference type="PANTHER" id="PTHR40288">
    <property type="entry name" value="PROTEIN CBG16535-RELATED"/>
    <property type="match status" value="1"/>
</dbReference>
<dbReference type="OMA" id="NECVANY"/>
<reference evidence="3" key="1">
    <citation type="submission" date="2016-04" db="UniProtKB">
        <authorList>
            <consortium name="WormBaseParasite"/>
        </authorList>
    </citation>
    <scope>IDENTIFICATION</scope>
</reference>
<reference evidence="1 2" key="2">
    <citation type="submission" date="2018-11" db="EMBL/GenBank/DDBJ databases">
        <authorList>
            <consortium name="Pathogen Informatics"/>
        </authorList>
    </citation>
    <scope>NUCLEOTIDE SEQUENCE [LARGE SCALE GENOMIC DNA]</scope>
    <source>
        <strain evidence="1 2">MHpl1</strain>
    </source>
</reference>
<sequence>MRLLWCVFIEEPHTRVCCLRIPNRPLAAIFATFQLTVSLTSLFQVRGLKNFGTIQYYLRTKPFQHVFSIYKHRNVFLCRSGISANASIEEKYMAYDVIIFDFGLMHRVLGTEECVANYLDGGYMRFGWCIEQSSALIIAIFSLLCCPKPLWLLWPALLIQSSYSLGLAVLTMATAPKLLEALGGRVDLALTLMFSAYFFG</sequence>
<proteinExistence type="predicted"/>
<dbReference type="EMBL" id="UZAF01018376">
    <property type="protein sequence ID" value="VDO50993.1"/>
    <property type="molecule type" value="Genomic_DNA"/>
</dbReference>
<dbReference type="PANTHER" id="PTHR40288:SF1">
    <property type="entry name" value="EXPERA DOMAIN-CONTAINING PROTEIN"/>
    <property type="match status" value="1"/>
</dbReference>
<keyword evidence="2" id="KW-1185">Reference proteome</keyword>
<evidence type="ECO:0000313" key="1">
    <source>
        <dbReference type="EMBL" id="VDO50993.1"/>
    </source>
</evidence>
<dbReference type="AlphaFoldDB" id="A0A158QQ33"/>
<dbReference type="Proteomes" id="UP000268014">
    <property type="component" value="Unassembled WGS sequence"/>
</dbReference>
<evidence type="ECO:0000313" key="2">
    <source>
        <dbReference type="Proteomes" id="UP000268014"/>
    </source>
</evidence>
<accession>A0A158QQ33</accession>
<dbReference type="OrthoDB" id="5858931at2759"/>
<name>A0A158QQ33_HAEPC</name>
<evidence type="ECO:0000313" key="3">
    <source>
        <dbReference type="WBParaSite" id="HPLM_0001389801-mRNA-1"/>
    </source>
</evidence>
<dbReference type="WBParaSite" id="HPLM_0001389801-mRNA-1">
    <property type="protein sequence ID" value="HPLM_0001389801-mRNA-1"/>
    <property type="gene ID" value="HPLM_0001389801"/>
</dbReference>
<protein>
    <submittedName>
        <fullName evidence="3">ABC2_membrane_7 domain-containing protein</fullName>
    </submittedName>
</protein>
<organism evidence="3">
    <name type="scientific">Haemonchus placei</name>
    <name type="common">Barber's pole worm</name>
    <dbReference type="NCBI Taxonomy" id="6290"/>
    <lineage>
        <taxon>Eukaryota</taxon>
        <taxon>Metazoa</taxon>
        <taxon>Ecdysozoa</taxon>
        <taxon>Nematoda</taxon>
        <taxon>Chromadorea</taxon>
        <taxon>Rhabditida</taxon>
        <taxon>Rhabditina</taxon>
        <taxon>Rhabditomorpha</taxon>
        <taxon>Strongyloidea</taxon>
        <taxon>Trichostrongylidae</taxon>
        <taxon>Haemonchus</taxon>
    </lineage>
</organism>
<gene>
    <name evidence="1" type="ORF">HPLM_LOCUS13890</name>
</gene>